<feature type="region of interest" description="Disordered" evidence="1">
    <location>
        <begin position="85"/>
        <end position="129"/>
    </location>
</feature>
<evidence type="ECO:0000256" key="1">
    <source>
        <dbReference type="SAM" id="MobiDB-lite"/>
    </source>
</evidence>
<feature type="region of interest" description="Disordered" evidence="1">
    <location>
        <begin position="41"/>
        <end position="69"/>
    </location>
</feature>
<feature type="compositionally biased region" description="Acidic residues" evidence="1">
    <location>
        <begin position="115"/>
        <end position="125"/>
    </location>
</feature>
<name>A0A1D1V7Y0_RAMVA</name>
<evidence type="ECO:0000313" key="3">
    <source>
        <dbReference type="Proteomes" id="UP000186922"/>
    </source>
</evidence>
<dbReference type="Proteomes" id="UP000186922">
    <property type="component" value="Unassembled WGS sequence"/>
</dbReference>
<evidence type="ECO:0000313" key="2">
    <source>
        <dbReference type="EMBL" id="GAU94933.1"/>
    </source>
</evidence>
<sequence length="143" mass="16520">MLNSSFRSLSLLLCEFSDFQARVPNSMSANTDAVQDYVKNLPESPEEKSPVEEITPRKDRFAEKRDEREEKYKAFRWSISECESDISEPESATCDNRSAVPDTPKWVVQRKRELEQDDPSDDSSLSEEVIEKPVNKAKRVLKF</sequence>
<organism evidence="2 3">
    <name type="scientific">Ramazzottius varieornatus</name>
    <name type="common">Water bear</name>
    <name type="synonym">Tardigrade</name>
    <dbReference type="NCBI Taxonomy" id="947166"/>
    <lineage>
        <taxon>Eukaryota</taxon>
        <taxon>Metazoa</taxon>
        <taxon>Ecdysozoa</taxon>
        <taxon>Tardigrada</taxon>
        <taxon>Eutardigrada</taxon>
        <taxon>Parachela</taxon>
        <taxon>Hypsibioidea</taxon>
        <taxon>Ramazzottiidae</taxon>
        <taxon>Ramazzottius</taxon>
    </lineage>
</organism>
<dbReference type="EMBL" id="BDGG01000003">
    <property type="protein sequence ID" value="GAU94933.1"/>
    <property type="molecule type" value="Genomic_DNA"/>
</dbReference>
<dbReference type="AlphaFoldDB" id="A0A1D1V7Y0"/>
<accession>A0A1D1V7Y0</accession>
<reference evidence="2 3" key="1">
    <citation type="journal article" date="2016" name="Nat. Commun.">
        <title>Extremotolerant tardigrade genome and improved radiotolerance of human cultured cells by tardigrade-unique protein.</title>
        <authorList>
            <person name="Hashimoto T."/>
            <person name="Horikawa D.D."/>
            <person name="Saito Y."/>
            <person name="Kuwahara H."/>
            <person name="Kozuka-Hata H."/>
            <person name="Shin-I T."/>
            <person name="Minakuchi Y."/>
            <person name="Ohishi K."/>
            <person name="Motoyama A."/>
            <person name="Aizu T."/>
            <person name="Enomoto A."/>
            <person name="Kondo K."/>
            <person name="Tanaka S."/>
            <person name="Hara Y."/>
            <person name="Koshikawa S."/>
            <person name="Sagara H."/>
            <person name="Miura T."/>
            <person name="Yokobori S."/>
            <person name="Miyagawa K."/>
            <person name="Suzuki Y."/>
            <person name="Kubo T."/>
            <person name="Oyama M."/>
            <person name="Kohara Y."/>
            <person name="Fujiyama A."/>
            <person name="Arakawa K."/>
            <person name="Katayama T."/>
            <person name="Toyoda A."/>
            <person name="Kunieda T."/>
        </authorList>
    </citation>
    <scope>NUCLEOTIDE SEQUENCE [LARGE SCALE GENOMIC DNA]</scope>
    <source>
        <strain evidence="2 3">YOKOZUNA-1</strain>
    </source>
</reference>
<proteinExistence type="predicted"/>
<gene>
    <name evidence="2" type="primary">RvY_06631-1</name>
    <name evidence="2" type="synonym">RvY_06631.1</name>
    <name evidence="2" type="ORF">RvY_06631</name>
</gene>
<comment type="caution">
    <text evidence="2">The sequence shown here is derived from an EMBL/GenBank/DDBJ whole genome shotgun (WGS) entry which is preliminary data.</text>
</comment>
<protein>
    <submittedName>
        <fullName evidence="2">Uncharacterized protein</fullName>
    </submittedName>
</protein>
<feature type="compositionally biased region" description="Basic and acidic residues" evidence="1">
    <location>
        <begin position="45"/>
        <end position="69"/>
    </location>
</feature>
<keyword evidence="3" id="KW-1185">Reference proteome</keyword>